<evidence type="ECO:0000313" key="1">
    <source>
        <dbReference type="EMBL" id="KAF2576858.1"/>
    </source>
</evidence>
<sequence length="75" mass="8727">MGLTFMNFFTTAAITGNLRESPIQRRRREDRHNRRPWWVWICLLTEKTDIDAVRTETVVVRGGFDRSSDGADGRS</sequence>
<proteinExistence type="predicted"/>
<dbReference type="EMBL" id="QGKW02001660">
    <property type="protein sequence ID" value="KAF2576858.1"/>
    <property type="molecule type" value="Genomic_DNA"/>
</dbReference>
<dbReference type="AlphaFoldDB" id="A0A8S9J448"/>
<name>A0A8S9J448_BRACR</name>
<comment type="caution">
    <text evidence="1">The sequence shown here is derived from an EMBL/GenBank/DDBJ whole genome shotgun (WGS) entry which is preliminary data.</text>
</comment>
<accession>A0A8S9J448</accession>
<dbReference type="Proteomes" id="UP000712281">
    <property type="component" value="Unassembled WGS sequence"/>
</dbReference>
<organism evidence="1 2">
    <name type="scientific">Brassica cretica</name>
    <name type="common">Mustard</name>
    <dbReference type="NCBI Taxonomy" id="69181"/>
    <lineage>
        <taxon>Eukaryota</taxon>
        <taxon>Viridiplantae</taxon>
        <taxon>Streptophyta</taxon>
        <taxon>Embryophyta</taxon>
        <taxon>Tracheophyta</taxon>
        <taxon>Spermatophyta</taxon>
        <taxon>Magnoliopsida</taxon>
        <taxon>eudicotyledons</taxon>
        <taxon>Gunneridae</taxon>
        <taxon>Pentapetalae</taxon>
        <taxon>rosids</taxon>
        <taxon>malvids</taxon>
        <taxon>Brassicales</taxon>
        <taxon>Brassicaceae</taxon>
        <taxon>Brassiceae</taxon>
        <taxon>Brassica</taxon>
    </lineage>
</organism>
<reference evidence="1" key="1">
    <citation type="submission" date="2019-12" db="EMBL/GenBank/DDBJ databases">
        <title>Genome sequencing and annotation of Brassica cretica.</title>
        <authorList>
            <person name="Studholme D.J."/>
            <person name="Sarris P.F."/>
        </authorList>
    </citation>
    <scope>NUCLEOTIDE SEQUENCE</scope>
    <source>
        <strain evidence="1">PFS-001/15</strain>
        <tissue evidence="1">Leaf</tissue>
    </source>
</reference>
<evidence type="ECO:0000313" key="2">
    <source>
        <dbReference type="Proteomes" id="UP000712281"/>
    </source>
</evidence>
<gene>
    <name evidence="1" type="ORF">F2Q68_00001493</name>
</gene>
<protein>
    <submittedName>
        <fullName evidence="1">Uncharacterized protein</fullName>
    </submittedName>
</protein>